<feature type="transmembrane region" description="Helical" evidence="7">
    <location>
        <begin position="125"/>
        <end position="149"/>
    </location>
</feature>
<dbReference type="Proteomes" id="UP001320544">
    <property type="component" value="Chromosome"/>
</dbReference>
<feature type="transmembrane region" description="Helical" evidence="7">
    <location>
        <begin position="268"/>
        <end position="294"/>
    </location>
</feature>
<evidence type="ECO:0000313" key="8">
    <source>
        <dbReference type="EMBL" id="BDE95545.1"/>
    </source>
</evidence>
<organism evidence="8 9">
    <name type="scientific">Raoultibacter timonensis</name>
    <dbReference type="NCBI Taxonomy" id="1907662"/>
    <lineage>
        <taxon>Bacteria</taxon>
        <taxon>Bacillati</taxon>
        <taxon>Actinomycetota</taxon>
        <taxon>Coriobacteriia</taxon>
        <taxon>Eggerthellales</taxon>
        <taxon>Eggerthellaceae</taxon>
        <taxon>Raoultibacter</taxon>
    </lineage>
</organism>
<dbReference type="InterPro" id="IPR005614">
    <property type="entry name" value="NrfD-like"/>
</dbReference>
<dbReference type="PANTHER" id="PTHR34856:SF2">
    <property type="entry name" value="PROTEIN NRFD"/>
    <property type="match status" value="1"/>
</dbReference>
<evidence type="ECO:0000256" key="3">
    <source>
        <dbReference type="ARBA" id="ARBA00022475"/>
    </source>
</evidence>
<accession>A0ABN6MC22</accession>
<feature type="transmembrane region" description="Helical" evidence="7">
    <location>
        <begin position="241"/>
        <end position="261"/>
    </location>
</feature>
<keyword evidence="9" id="KW-1185">Reference proteome</keyword>
<proteinExistence type="inferred from homology"/>
<dbReference type="Pfam" id="PF03916">
    <property type="entry name" value="NrfD"/>
    <property type="match status" value="1"/>
</dbReference>
<evidence type="ECO:0000256" key="2">
    <source>
        <dbReference type="ARBA" id="ARBA00008929"/>
    </source>
</evidence>
<feature type="transmembrane region" description="Helical" evidence="7">
    <location>
        <begin position="197"/>
        <end position="221"/>
    </location>
</feature>
<evidence type="ECO:0000313" key="9">
    <source>
        <dbReference type="Proteomes" id="UP001320544"/>
    </source>
</evidence>
<sequence length="303" mass="32004">MGLPSGESVLVFSSYIVWYLFLAGTAAGAFVVASACSAYDALRQTDDSEEVAVRVQAGFLAAPVIIAFAALFLFLDLGSPERAWLVVLSPFESIVSTGAWLVALFFALSAAVAVCGLVMRRIPPWFLWLAWTVGSALAFGVMTYTGLLLSDMVSIDFWRSWLLPVLFVASSFATGLALVLAFGVLASGGKRSTSCCLWKASGFVGIAEALVVILLFCNRYGYSDAARASCDMLFTGDLAGFFWTGVVGCGMLVPLVLHALHRSAHNEAFVFAASAGVLVGGFFVRFCIVGAALYSPLAIGGFA</sequence>
<evidence type="ECO:0000256" key="1">
    <source>
        <dbReference type="ARBA" id="ARBA00004651"/>
    </source>
</evidence>
<feature type="transmembrane region" description="Helical" evidence="7">
    <location>
        <begin position="51"/>
        <end position="74"/>
    </location>
</feature>
<gene>
    <name evidence="8" type="ORF">CE91St30_08780</name>
</gene>
<reference evidence="8 9" key="1">
    <citation type="submission" date="2022-01" db="EMBL/GenBank/DDBJ databases">
        <title>Novel bile acid biosynthetic pathways are enriched in the microbiome of centenarians.</title>
        <authorList>
            <person name="Sato Y."/>
            <person name="Atarashi K."/>
            <person name="Plichta R.D."/>
            <person name="Arai Y."/>
            <person name="Sasajima S."/>
            <person name="Kearney M.S."/>
            <person name="Suda W."/>
            <person name="Takeshita K."/>
            <person name="Sasaki T."/>
            <person name="Okamoto S."/>
            <person name="Skelly N.A."/>
            <person name="Okamura Y."/>
            <person name="Vlamakis H."/>
            <person name="Li Y."/>
            <person name="Tanoue T."/>
            <person name="Takei H."/>
            <person name="Nittono H."/>
            <person name="Narushima S."/>
            <person name="Irie J."/>
            <person name="Itoh H."/>
            <person name="Moriya K."/>
            <person name="Sugiura Y."/>
            <person name="Suematsu M."/>
            <person name="Moritoki N."/>
            <person name="Shibata S."/>
            <person name="Littman R.D."/>
            <person name="Fischbach A.M."/>
            <person name="Uwamino Y."/>
            <person name="Inoue T."/>
            <person name="Honda A."/>
            <person name="Hattori M."/>
            <person name="Murai T."/>
            <person name="Xavier J.R."/>
            <person name="Hirose N."/>
            <person name="Honda K."/>
        </authorList>
    </citation>
    <scope>NUCLEOTIDE SEQUENCE [LARGE SCALE GENOMIC DNA]</scope>
    <source>
        <strain evidence="8 9">CE91-St30</strain>
    </source>
</reference>
<evidence type="ECO:0000256" key="6">
    <source>
        <dbReference type="ARBA" id="ARBA00023136"/>
    </source>
</evidence>
<feature type="transmembrane region" description="Helical" evidence="7">
    <location>
        <begin position="16"/>
        <end position="39"/>
    </location>
</feature>
<dbReference type="Gene3D" id="1.20.1630.10">
    <property type="entry name" value="Formate dehydrogenase/DMSO reductase domain"/>
    <property type="match status" value="1"/>
</dbReference>
<dbReference type="PANTHER" id="PTHR34856">
    <property type="entry name" value="PROTEIN NRFD"/>
    <property type="match status" value="1"/>
</dbReference>
<dbReference type="InterPro" id="IPR052049">
    <property type="entry name" value="Electron_transfer_protein"/>
</dbReference>
<dbReference type="EMBL" id="AP025564">
    <property type="protein sequence ID" value="BDE95545.1"/>
    <property type="molecule type" value="Genomic_DNA"/>
</dbReference>
<evidence type="ECO:0000256" key="5">
    <source>
        <dbReference type="ARBA" id="ARBA00022989"/>
    </source>
</evidence>
<name>A0ABN6MC22_9ACTN</name>
<protein>
    <submittedName>
        <fullName evidence="8">Polysulfide reductase</fullName>
    </submittedName>
</protein>
<keyword evidence="5 7" id="KW-1133">Transmembrane helix</keyword>
<keyword evidence="6 7" id="KW-0472">Membrane</keyword>
<evidence type="ECO:0000256" key="7">
    <source>
        <dbReference type="SAM" id="Phobius"/>
    </source>
</evidence>
<keyword evidence="3" id="KW-1003">Cell membrane</keyword>
<keyword evidence="4 7" id="KW-0812">Transmembrane</keyword>
<feature type="transmembrane region" description="Helical" evidence="7">
    <location>
        <begin position="161"/>
        <end position="185"/>
    </location>
</feature>
<comment type="subcellular location">
    <subcellularLocation>
        <location evidence="1">Cell membrane</location>
        <topology evidence="1">Multi-pass membrane protein</topology>
    </subcellularLocation>
</comment>
<feature type="transmembrane region" description="Helical" evidence="7">
    <location>
        <begin position="94"/>
        <end position="118"/>
    </location>
</feature>
<evidence type="ECO:0000256" key="4">
    <source>
        <dbReference type="ARBA" id="ARBA00022692"/>
    </source>
</evidence>
<comment type="similarity">
    <text evidence="2">Belongs to the NrfD family.</text>
</comment>